<evidence type="ECO:0000313" key="3">
    <source>
        <dbReference type="Proteomes" id="UP000644147"/>
    </source>
</evidence>
<evidence type="ECO:0000256" key="1">
    <source>
        <dbReference type="SAM" id="Phobius"/>
    </source>
</evidence>
<accession>A0ABS1C5L6</accession>
<protein>
    <submittedName>
        <fullName evidence="2">Uncharacterized protein</fullName>
    </submittedName>
</protein>
<dbReference type="RefSeq" id="WP_200507499.1">
    <property type="nucleotide sequence ID" value="NZ_JAEHFX010000010.1"/>
</dbReference>
<comment type="caution">
    <text evidence="2">The sequence shown here is derived from an EMBL/GenBank/DDBJ whole genome shotgun (WGS) entry which is preliminary data.</text>
</comment>
<feature type="transmembrane region" description="Helical" evidence="1">
    <location>
        <begin position="96"/>
        <end position="118"/>
    </location>
</feature>
<organism evidence="2 3">
    <name type="scientific">Adhaeribacter terrigena</name>
    <dbReference type="NCBI Taxonomy" id="2793070"/>
    <lineage>
        <taxon>Bacteria</taxon>
        <taxon>Pseudomonadati</taxon>
        <taxon>Bacteroidota</taxon>
        <taxon>Cytophagia</taxon>
        <taxon>Cytophagales</taxon>
        <taxon>Hymenobacteraceae</taxon>
        <taxon>Adhaeribacter</taxon>
    </lineage>
</organism>
<keyword evidence="1" id="KW-0472">Membrane</keyword>
<keyword evidence="3" id="KW-1185">Reference proteome</keyword>
<gene>
    <name evidence="2" type="ORF">I5M27_16795</name>
</gene>
<keyword evidence="1" id="KW-1133">Transmembrane helix</keyword>
<feature type="transmembrane region" description="Helical" evidence="1">
    <location>
        <begin position="29"/>
        <end position="51"/>
    </location>
</feature>
<sequence>MIKFFSGLYEGLLGSPQPPQETLVYRDVIFPNAGIFMLLCSLIMVVVYYYVLNRALNTGFYRTSHWVIVLVLNAVVIGLMTAFYANREGVEAHSYISWLAMLNGVYSILAYVIFSLLLKGKSTFAYTTPVKWPNK</sequence>
<proteinExistence type="predicted"/>
<keyword evidence="1" id="KW-0812">Transmembrane</keyword>
<evidence type="ECO:0000313" key="2">
    <source>
        <dbReference type="EMBL" id="MBK0404654.1"/>
    </source>
</evidence>
<reference evidence="2 3" key="1">
    <citation type="submission" date="2020-12" db="EMBL/GenBank/DDBJ databases">
        <title>Bacterial novel species Adhaeribacter sp. BT258 isolated from soil.</title>
        <authorList>
            <person name="Jung H.-Y."/>
        </authorList>
    </citation>
    <scope>NUCLEOTIDE SEQUENCE [LARGE SCALE GENOMIC DNA]</scope>
    <source>
        <strain evidence="2 3">BT258</strain>
    </source>
</reference>
<name>A0ABS1C5L6_9BACT</name>
<feature type="transmembrane region" description="Helical" evidence="1">
    <location>
        <begin position="63"/>
        <end position="84"/>
    </location>
</feature>
<dbReference type="EMBL" id="JAEHFX010000010">
    <property type="protein sequence ID" value="MBK0404654.1"/>
    <property type="molecule type" value="Genomic_DNA"/>
</dbReference>
<dbReference type="Proteomes" id="UP000644147">
    <property type="component" value="Unassembled WGS sequence"/>
</dbReference>